<dbReference type="EMBL" id="CM037615">
    <property type="protein sequence ID" value="KAH8014563.1"/>
    <property type="molecule type" value="Genomic_DNA"/>
</dbReference>
<gene>
    <name evidence="1" type="ORF">K3G42_030244</name>
</gene>
<protein>
    <submittedName>
        <fullName evidence="1">Uncharacterized protein</fullName>
    </submittedName>
</protein>
<comment type="caution">
    <text evidence="1">The sequence shown here is derived from an EMBL/GenBank/DDBJ whole genome shotgun (WGS) entry which is preliminary data.</text>
</comment>
<reference evidence="1" key="1">
    <citation type="submission" date="2021-08" db="EMBL/GenBank/DDBJ databases">
        <title>The first chromosome-level gecko genome reveals the dynamic sex chromosomes of Neotropical dwarf geckos (Sphaerodactylidae: Sphaerodactylus).</title>
        <authorList>
            <person name="Pinto B.J."/>
            <person name="Keating S.E."/>
            <person name="Gamble T."/>
        </authorList>
    </citation>
    <scope>NUCLEOTIDE SEQUENCE</scope>
    <source>
        <strain evidence="1">TG3544</strain>
    </source>
</reference>
<keyword evidence="2" id="KW-1185">Reference proteome</keyword>
<evidence type="ECO:0000313" key="2">
    <source>
        <dbReference type="Proteomes" id="UP000827872"/>
    </source>
</evidence>
<organism evidence="1 2">
    <name type="scientific">Sphaerodactylus townsendi</name>
    <dbReference type="NCBI Taxonomy" id="933632"/>
    <lineage>
        <taxon>Eukaryota</taxon>
        <taxon>Metazoa</taxon>
        <taxon>Chordata</taxon>
        <taxon>Craniata</taxon>
        <taxon>Vertebrata</taxon>
        <taxon>Euteleostomi</taxon>
        <taxon>Lepidosauria</taxon>
        <taxon>Squamata</taxon>
        <taxon>Bifurcata</taxon>
        <taxon>Gekkota</taxon>
        <taxon>Sphaerodactylidae</taxon>
        <taxon>Sphaerodactylus</taxon>
    </lineage>
</organism>
<name>A0ACB8G687_9SAUR</name>
<accession>A0ACB8G687</accession>
<proteinExistence type="predicted"/>
<evidence type="ECO:0000313" key="1">
    <source>
        <dbReference type="EMBL" id="KAH8014563.1"/>
    </source>
</evidence>
<dbReference type="Proteomes" id="UP000827872">
    <property type="component" value="Linkage Group LG02"/>
</dbReference>
<sequence length="78" mass="8554">MAVLLRSNKSSLPSLARGVDFAKSEQDRNIGWPSTLAKAPEATSPQPPNRRYSHGSESCSAPPRCFLSGRSRQGRELR</sequence>